<feature type="transmembrane region" description="Helical" evidence="13">
    <location>
        <begin position="463"/>
        <end position="480"/>
    </location>
</feature>
<dbReference type="InterPro" id="IPR053951">
    <property type="entry name" value="K_trans_N"/>
</dbReference>
<feature type="transmembrane region" description="Helical" evidence="13">
    <location>
        <begin position="435"/>
        <end position="457"/>
    </location>
</feature>
<evidence type="ECO:0000313" key="17">
    <source>
        <dbReference type="EMBL" id="NVN41247.1"/>
    </source>
</evidence>
<gene>
    <name evidence="13" type="primary">kup</name>
    <name evidence="17" type="ORF">HUK82_11835</name>
</gene>
<keyword evidence="18" id="KW-1185">Reference proteome</keyword>
<dbReference type="PANTHER" id="PTHR30540:SF79">
    <property type="entry name" value="LOW AFFINITY POTASSIUM TRANSPORT SYSTEM PROTEIN KUP"/>
    <property type="match status" value="1"/>
</dbReference>
<evidence type="ECO:0000256" key="12">
    <source>
        <dbReference type="ARBA" id="ARBA00023136"/>
    </source>
</evidence>
<evidence type="ECO:0000256" key="9">
    <source>
        <dbReference type="ARBA" id="ARBA00022958"/>
    </source>
</evidence>
<feature type="transmembrane region" description="Helical" evidence="13">
    <location>
        <begin position="141"/>
        <end position="162"/>
    </location>
</feature>
<evidence type="ECO:0000256" key="5">
    <source>
        <dbReference type="ARBA" id="ARBA00022519"/>
    </source>
</evidence>
<proteinExistence type="inferred from homology"/>
<evidence type="ECO:0000256" key="1">
    <source>
        <dbReference type="ARBA" id="ARBA00004141"/>
    </source>
</evidence>
<evidence type="ECO:0000256" key="11">
    <source>
        <dbReference type="ARBA" id="ARBA00023065"/>
    </source>
</evidence>
<evidence type="ECO:0000256" key="7">
    <source>
        <dbReference type="ARBA" id="ARBA00022692"/>
    </source>
</evidence>
<evidence type="ECO:0000256" key="10">
    <source>
        <dbReference type="ARBA" id="ARBA00022989"/>
    </source>
</evidence>
<protein>
    <recommendedName>
        <fullName evidence="13">Probable potassium transport system protein Kup</fullName>
    </recommendedName>
</protein>
<evidence type="ECO:0000259" key="15">
    <source>
        <dbReference type="Pfam" id="PF02705"/>
    </source>
</evidence>
<dbReference type="PANTHER" id="PTHR30540">
    <property type="entry name" value="OSMOTIC STRESS POTASSIUM TRANSPORTER"/>
    <property type="match status" value="1"/>
</dbReference>
<comment type="function">
    <text evidence="13">Transport of potassium into the cell. Likely operates as a K(+):H(+) symporter.</text>
</comment>
<dbReference type="InterPro" id="IPR023051">
    <property type="entry name" value="Kup"/>
</dbReference>
<keyword evidence="8 13" id="KW-0769">Symport</keyword>
<feature type="transmembrane region" description="Helical" evidence="13">
    <location>
        <begin position="327"/>
        <end position="356"/>
    </location>
</feature>
<dbReference type="InterPro" id="IPR053952">
    <property type="entry name" value="K_trans_C"/>
</dbReference>
<keyword evidence="7 13" id="KW-0812">Transmembrane</keyword>
<dbReference type="AlphaFoldDB" id="A0A850P9J8"/>
<feature type="region of interest" description="Disordered" evidence="14">
    <location>
        <begin position="1"/>
        <end position="33"/>
    </location>
</feature>
<feature type="transmembrane region" description="Helical" evidence="13">
    <location>
        <begin position="285"/>
        <end position="307"/>
    </location>
</feature>
<dbReference type="GO" id="GO:0005886">
    <property type="term" value="C:plasma membrane"/>
    <property type="evidence" value="ECO:0007669"/>
    <property type="project" value="UniProtKB-SubCell"/>
</dbReference>
<keyword evidence="5" id="KW-0997">Cell inner membrane</keyword>
<keyword evidence="11 13" id="KW-0406">Ion transport</keyword>
<dbReference type="Pfam" id="PF22776">
    <property type="entry name" value="K_trans_C"/>
    <property type="match status" value="1"/>
</dbReference>
<evidence type="ECO:0000256" key="2">
    <source>
        <dbReference type="ARBA" id="ARBA00007019"/>
    </source>
</evidence>
<name>A0A850P9J8_9PROT</name>
<keyword evidence="3 13" id="KW-0813">Transport</keyword>
<organism evidence="17 18">
    <name type="scientific">Ameyamaea chiangmaiensis</name>
    <dbReference type="NCBI Taxonomy" id="442969"/>
    <lineage>
        <taxon>Bacteria</taxon>
        <taxon>Pseudomonadati</taxon>
        <taxon>Pseudomonadota</taxon>
        <taxon>Alphaproteobacteria</taxon>
        <taxon>Acetobacterales</taxon>
        <taxon>Acetobacteraceae</taxon>
        <taxon>Ameyamaea</taxon>
    </lineage>
</organism>
<dbReference type="RefSeq" id="WP_176614156.1">
    <property type="nucleotide sequence ID" value="NZ_JABXXR010000104.1"/>
</dbReference>
<keyword evidence="10 13" id="KW-1133">Transmembrane helix</keyword>
<dbReference type="Pfam" id="PF02705">
    <property type="entry name" value="K_trans"/>
    <property type="match status" value="1"/>
</dbReference>
<evidence type="ECO:0000313" key="18">
    <source>
        <dbReference type="Proteomes" id="UP000585665"/>
    </source>
</evidence>
<evidence type="ECO:0000256" key="4">
    <source>
        <dbReference type="ARBA" id="ARBA00022475"/>
    </source>
</evidence>
<feature type="transmembrane region" description="Helical" evidence="13">
    <location>
        <begin position="182"/>
        <end position="201"/>
    </location>
</feature>
<evidence type="ECO:0000256" key="13">
    <source>
        <dbReference type="HAMAP-Rule" id="MF_01522"/>
    </source>
</evidence>
<evidence type="ECO:0000259" key="16">
    <source>
        <dbReference type="Pfam" id="PF22776"/>
    </source>
</evidence>
<dbReference type="GO" id="GO:0015079">
    <property type="term" value="F:potassium ion transmembrane transporter activity"/>
    <property type="evidence" value="ECO:0007669"/>
    <property type="project" value="UniProtKB-UniRule"/>
</dbReference>
<evidence type="ECO:0000256" key="14">
    <source>
        <dbReference type="SAM" id="MobiDB-lite"/>
    </source>
</evidence>
<feature type="transmembrane region" description="Helical" evidence="13">
    <location>
        <begin position="47"/>
        <end position="68"/>
    </location>
</feature>
<feature type="domain" description="K+ potassium transporter C-terminal" evidence="16">
    <location>
        <begin position="514"/>
        <end position="662"/>
    </location>
</feature>
<evidence type="ECO:0000256" key="3">
    <source>
        <dbReference type="ARBA" id="ARBA00022448"/>
    </source>
</evidence>
<feature type="compositionally biased region" description="Low complexity" evidence="14">
    <location>
        <begin position="10"/>
        <end position="21"/>
    </location>
</feature>
<dbReference type="Proteomes" id="UP000585665">
    <property type="component" value="Unassembled WGS sequence"/>
</dbReference>
<feature type="transmembrane region" description="Helical" evidence="13">
    <location>
        <begin position="246"/>
        <end position="273"/>
    </location>
</feature>
<dbReference type="InterPro" id="IPR003855">
    <property type="entry name" value="K+_transporter"/>
</dbReference>
<keyword evidence="6 13" id="KW-0633">Potassium transport</keyword>
<feature type="domain" description="K+ potassium transporter integral membrane" evidence="15">
    <location>
        <begin position="51"/>
        <end position="503"/>
    </location>
</feature>
<dbReference type="EMBL" id="JABXXR010000104">
    <property type="protein sequence ID" value="NVN41247.1"/>
    <property type="molecule type" value="Genomic_DNA"/>
</dbReference>
<comment type="subcellular location">
    <subcellularLocation>
        <location evidence="13">Cell membrane</location>
        <topology evidence="13">Multi-pass membrane protein</topology>
    </subcellularLocation>
    <subcellularLocation>
        <location evidence="1">Membrane</location>
        <topology evidence="1">Multi-pass membrane protein</topology>
    </subcellularLocation>
</comment>
<dbReference type="HAMAP" id="MF_01522">
    <property type="entry name" value="Kup"/>
    <property type="match status" value="1"/>
</dbReference>
<evidence type="ECO:0000256" key="8">
    <source>
        <dbReference type="ARBA" id="ARBA00022847"/>
    </source>
</evidence>
<feature type="transmembrane region" description="Helical" evidence="13">
    <location>
        <begin position="208"/>
        <end position="226"/>
    </location>
</feature>
<comment type="similarity">
    <text evidence="2 13">Belongs to the HAK/KUP transporter (TC 2.A.72) family.</text>
</comment>
<comment type="catalytic activity">
    <reaction evidence="13">
        <text>K(+)(in) + H(+)(in) = K(+)(out) + H(+)(out)</text>
        <dbReference type="Rhea" id="RHEA:28490"/>
        <dbReference type="ChEBI" id="CHEBI:15378"/>
        <dbReference type="ChEBI" id="CHEBI:29103"/>
    </reaction>
</comment>
<feature type="transmembrane region" description="Helical" evidence="13">
    <location>
        <begin position="88"/>
        <end position="109"/>
    </location>
</feature>
<feature type="transmembrane region" description="Helical" evidence="13">
    <location>
        <begin position="403"/>
        <end position="426"/>
    </location>
</feature>
<dbReference type="GO" id="GO:0015293">
    <property type="term" value="F:symporter activity"/>
    <property type="evidence" value="ECO:0007669"/>
    <property type="project" value="UniProtKB-UniRule"/>
</dbReference>
<evidence type="ECO:0000256" key="6">
    <source>
        <dbReference type="ARBA" id="ARBA00022538"/>
    </source>
</evidence>
<comment type="caution">
    <text evidence="17">The sequence shown here is derived from an EMBL/GenBank/DDBJ whole genome shotgun (WGS) entry which is preliminary data.</text>
</comment>
<keyword evidence="4 13" id="KW-1003">Cell membrane</keyword>
<keyword evidence="9 13" id="KW-0630">Potassium</keyword>
<sequence length="662" mass="71743">MTASSDNTGAAAASPAFARDATPTGGPAPVKEFGADQKGHLSGPVGLAALMGVLGVVYGDIGTSPLYALRSTVEVVAGAHHTPDAVEILGIESLIFWSLILIVTIKYVMLVMRADHNGEGGIIALMSLAQRVSIGARTKSFLGFVGIAGACLFFGDGMITPAISVLSAVEGAEVSVPAAGEFVIPIAIIILIALFSIQGYGTGRVGKVFGPIMLLWFTTIGVLGLIEIVHQPGVVRALVPYYALRFIVAHGVLSFLALGSVVLSVTGAEALYADMGHFGRQPIRYAWLFLVLPCLVLNYLGQGALIISHPAALSNPFFLLGPRWIQFPLLILSTLATVIASQAGISGGFSLCRQLIQLGYFPRMRITHTNAEEEGQIYLPDFNRFLMIGALLLVIAFRSSNALASAYGIAVTGTFMCTCALSLIVFHRQFQWKMWAAVAVFGGFFVLDSIFFASNALKIPQGGWVPVMLGIWLTLLMTTWKRGRSLIMERQRMDSLPVASFLARLPQSRTVRVPGLAVFMTATPEFVPSCLLHNLKHNKVLHDHVLFVTIQNLDQPEADRGHRVALQELAPHIYRVILRYGFMESPNLPRALEDLKANGLDFDPLQASYFTSRELIVRSAVPKMAAWRMSLFLLMARNATPATEFFRIPPDRVVELGVRIAI</sequence>
<accession>A0A850P9J8</accession>
<keyword evidence="12 13" id="KW-0472">Membrane</keyword>
<reference evidence="17 18" key="1">
    <citation type="submission" date="2020-06" db="EMBL/GenBank/DDBJ databases">
        <title>Description of novel acetic acid bacteria.</title>
        <authorList>
            <person name="Sombolestani A."/>
        </authorList>
    </citation>
    <scope>NUCLEOTIDE SEQUENCE [LARGE SCALE GENOMIC DNA]</scope>
    <source>
        <strain evidence="17 18">LMG 27010</strain>
    </source>
</reference>